<reference evidence="3" key="1">
    <citation type="submission" date="2023-07" db="EMBL/GenBank/DDBJ databases">
        <title>Black Yeasts Isolated from many extreme environments.</title>
        <authorList>
            <person name="Coleine C."/>
            <person name="Stajich J.E."/>
            <person name="Selbmann L."/>
        </authorList>
    </citation>
    <scope>NUCLEOTIDE SEQUENCE</scope>
    <source>
        <strain evidence="3">CCFEE 5485</strain>
    </source>
</reference>
<keyword evidence="4" id="KW-1185">Reference proteome</keyword>
<evidence type="ECO:0000313" key="4">
    <source>
        <dbReference type="Proteomes" id="UP001274830"/>
    </source>
</evidence>
<feature type="transmembrane region" description="Helical" evidence="1">
    <location>
        <begin position="511"/>
        <end position="528"/>
    </location>
</feature>
<dbReference type="AlphaFoldDB" id="A0AAE1C2V7"/>
<evidence type="ECO:0000259" key="2">
    <source>
        <dbReference type="Pfam" id="PF06985"/>
    </source>
</evidence>
<proteinExistence type="predicted"/>
<dbReference type="InterPro" id="IPR052895">
    <property type="entry name" value="HetReg/Transcr_Mod"/>
</dbReference>
<keyword evidence="1" id="KW-1133">Transmembrane helix</keyword>
<dbReference type="EMBL" id="JAUTXT010000012">
    <property type="protein sequence ID" value="KAK3675897.1"/>
    <property type="molecule type" value="Genomic_DNA"/>
</dbReference>
<dbReference type="Proteomes" id="UP001274830">
    <property type="component" value="Unassembled WGS sequence"/>
</dbReference>
<gene>
    <name evidence="3" type="ORF">LTR78_004089</name>
</gene>
<dbReference type="InterPro" id="IPR010730">
    <property type="entry name" value="HET"/>
</dbReference>
<dbReference type="PANTHER" id="PTHR24148:SF64">
    <property type="entry name" value="HETEROKARYON INCOMPATIBILITY DOMAIN-CONTAINING PROTEIN"/>
    <property type="match status" value="1"/>
</dbReference>
<dbReference type="PANTHER" id="PTHR24148">
    <property type="entry name" value="ANKYRIN REPEAT DOMAIN-CONTAINING PROTEIN 39 HOMOLOG-RELATED"/>
    <property type="match status" value="1"/>
</dbReference>
<sequence>MSTNLYRYDVLRSQTTFRLLRLHAGQGDKIIGSLHHHTLASENCPPYRAVSYTWGRDAARYDLHLPNNAVIRIRKNLANALRAIRDSDSACWLWVDAICIDQSSDQERNHQVRLMADIYGRANIVVAWLHGANEHVDLARAFAFVHNAVTYGTPTQPVYHYSRKHISRSRKDWQSIKRLCRLRYWTRKWIIQELVNARTVVLRAGSSKCSMQELELFCKELDQEQNSEAYTTLDPARRDICSLVGEHRRHLRIDYGATAVQRLVSVLRFVHDNEQIESARSLSFTRLLTQLFRVTQDDILRERSLYGNLQLAIPALALGTIEYSPESHASEALRARVERLEPSPRFMLDTSAAVWTMFDHVAQVELSEAVAQPDMAYFTIRDTPLHGLAACRLQAGDLITLLPSTELAFVVRRFPNARAAILARAYLFVNARDEDTFDFWQGRLDLTEIETAEQTVSMPWFMLVELGSLATLTRSVWKDHNPKADVSPLQAIWKSPDKQLDGTRSATHGGIAGYCLVVSLVLLAVLAIKATHR</sequence>
<evidence type="ECO:0000256" key="1">
    <source>
        <dbReference type="SAM" id="Phobius"/>
    </source>
</evidence>
<name>A0AAE1C2V7_9PEZI</name>
<protein>
    <recommendedName>
        <fullName evidence="2">Heterokaryon incompatibility domain-containing protein</fullName>
    </recommendedName>
</protein>
<keyword evidence="1" id="KW-0812">Transmembrane</keyword>
<accession>A0AAE1C2V7</accession>
<keyword evidence="1" id="KW-0472">Membrane</keyword>
<dbReference type="Pfam" id="PF06985">
    <property type="entry name" value="HET"/>
    <property type="match status" value="1"/>
</dbReference>
<evidence type="ECO:0000313" key="3">
    <source>
        <dbReference type="EMBL" id="KAK3675897.1"/>
    </source>
</evidence>
<feature type="domain" description="Heterokaryon incompatibility" evidence="2">
    <location>
        <begin position="47"/>
        <end position="193"/>
    </location>
</feature>
<organism evidence="3 4">
    <name type="scientific">Recurvomyces mirabilis</name>
    <dbReference type="NCBI Taxonomy" id="574656"/>
    <lineage>
        <taxon>Eukaryota</taxon>
        <taxon>Fungi</taxon>
        <taxon>Dikarya</taxon>
        <taxon>Ascomycota</taxon>
        <taxon>Pezizomycotina</taxon>
        <taxon>Dothideomycetes</taxon>
        <taxon>Dothideomycetidae</taxon>
        <taxon>Mycosphaerellales</taxon>
        <taxon>Teratosphaeriaceae</taxon>
        <taxon>Recurvomyces</taxon>
    </lineage>
</organism>
<comment type="caution">
    <text evidence="3">The sequence shown here is derived from an EMBL/GenBank/DDBJ whole genome shotgun (WGS) entry which is preliminary data.</text>
</comment>